<keyword evidence="1" id="KW-0812">Transmembrane</keyword>
<feature type="transmembrane region" description="Helical" evidence="1">
    <location>
        <begin position="70"/>
        <end position="88"/>
    </location>
</feature>
<feature type="transmembrane region" description="Helical" evidence="1">
    <location>
        <begin position="134"/>
        <end position="151"/>
    </location>
</feature>
<dbReference type="Proteomes" id="UP000000361">
    <property type="component" value="Chromosome 2"/>
</dbReference>
<keyword evidence="1" id="KW-0472">Membrane</keyword>
<dbReference type="AlphaFoldDB" id="A1B8N2"/>
<feature type="transmembrane region" description="Helical" evidence="1">
    <location>
        <begin position="211"/>
        <end position="234"/>
    </location>
</feature>
<proteinExistence type="predicted"/>
<sequence>MGGACGWGGLGLKLHPGPAGCNPLAAGAENHGFPLRRPRLVCLTQPLQGEDVPRPEGILALLDSRSFGSIWFWVILTLAWTLAGRRILGVPADVIAGAIRAEPGPRDDPAALTLLDWLSLTLPRWRVDRREGPVLMGLGAFLLTTLAILGFGYGLEMAQALVLLILPFALLFALELRLARRLRAVLAQAEVGMPVNEAGLRAARLMRRHRVVIVAMSILAVALTAFYGAIWMIVHPFGH</sequence>
<dbReference type="KEGG" id="pde:Pden_3810"/>
<reference evidence="3" key="1">
    <citation type="submission" date="2006-12" db="EMBL/GenBank/DDBJ databases">
        <title>Complete sequence of chromosome 2 of Paracoccus denitrificans PD1222.</title>
        <authorList>
            <person name="Copeland A."/>
            <person name="Lucas S."/>
            <person name="Lapidus A."/>
            <person name="Barry K."/>
            <person name="Detter J.C."/>
            <person name="Glavina del Rio T."/>
            <person name="Hammon N."/>
            <person name="Israni S."/>
            <person name="Dalin E."/>
            <person name="Tice H."/>
            <person name="Pitluck S."/>
            <person name="Munk A.C."/>
            <person name="Brettin T."/>
            <person name="Bruce D."/>
            <person name="Han C."/>
            <person name="Tapia R."/>
            <person name="Gilna P."/>
            <person name="Schmutz J."/>
            <person name="Larimer F."/>
            <person name="Land M."/>
            <person name="Hauser L."/>
            <person name="Kyrpides N."/>
            <person name="Lykidis A."/>
            <person name="Spiro S."/>
            <person name="Richardson D.J."/>
            <person name="Moir J.W.B."/>
            <person name="Ferguson S.J."/>
            <person name="van Spanning R.J.M."/>
            <person name="Richardson P."/>
        </authorList>
    </citation>
    <scope>NUCLEOTIDE SEQUENCE [LARGE SCALE GENOMIC DNA]</scope>
    <source>
        <strain evidence="3">Pd 1222</strain>
    </source>
</reference>
<dbReference type="HOGENOM" id="CLU_109807_0_0_5"/>
<evidence type="ECO:0000313" key="2">
    <source>
        <dbReference type="EMBL" id="ABL71876.1"/>
    </source>
</evidence>
<accession>A1B8N2</accession>
<evidence type="ECO:0000256" key="1">
    <source>
        <dbReference type="SAM" id="Phobius"/>
    </source>
</evidence>
<protein>
    <recommendedName>
        <fullName evidence="4">Component of SufBCD complex</fullName>
    </recommendedName>
</protein>
<keyword evidence="1" id="KW-1133">Transmembrane helix</keyword>
<dbReference type="EnsemblBacteria" id="ABL71876">
    <property type="protein sequence ID" value="ABL71876"/>
    <property type="gene ID" value="Pden_3810"/>
</dbReference>
<dbReference type="eggNOG" id="ENOG502ZVNE">
    <property type="taxonomic scope" value="Bacteria"/>
</dbReference>
<dbReference type="EMBL" id="CP000490">
    <property type="protein sequence ID" value="ABL71876.1"/>
    <property type="molecule type" value="Genomic_DNA"/>
</dbReference>
<dbReference type="STRING" id="318586.Pden_3810"/>
<evidence type="ECO:0000313" key="3">
    <source>
        <dbReference type="Proteomes" id="UP000000361"/>
    </source>
</evidence>
<keyword evidence="3" id="KW-1185">Reference proteome</keyword>
<organism evidence="2 3">
    <name type="scientific">Paracoccus denitrificans (strain Pd 1222)</name>
    <dbReference type="NCBI Taxonomy" id="318586"/>
    <lineage>
        <taxon>Bacteria</taxon>
        <taxon>Pseudomonadati</taxon>
        <taxon>Pseudomonadota</taxon>
        <taxon>Alphaproteobacteria</taxon>
        <taxon>Rhodobacterales</taxon>
        <taxon>Paracoccaceae</taxon>
        <taxon>Paracoccus</taxon>
    </lineage>
</organism>
<evidence type="ECO:0008006" key="4">
    <source>
        <dbReference type="Google" id="ProtNLM"/>
    </source>
</evidence>
<name>A1B8N2_PARDP</name>
<feature type="transmembrane region" description="Helical" evidence="1">
    <location>
        <begin position="157"/>
        <end position="174"/>
    </location>
</feature>
<gene>
    <name evidence="2" type="ordered locus">Pden_3810</name>
</gene>